<organism evidence="2">
    <name type="scientific">Haematobia irritans</name>
    <name type="common">Horn fly</name>
    <name type="synonym">Conops irritans</name>
    <dbReference type="NCBI Taxonomy" id="7368"/>
    <lineage>
        <taxon>Eukaryota</taxon>
        <taxon>Metazoa</taxon>
        <taxon>Ecdysozoa</taxon>
        <taxon>Arthropoda</taxon>
        <taxon>Hexapoda</taxon>
        <taxon>Insecta</taxon>
        <taxon>Pterygota</taxon>
        <taxon>Neoptera</taxon>
        <taxon>Endopterygota</taxon>
        <taxon>Diptera</taxon>
        <taxon>Brachycera</taxon>
        <taxon>Muscomorpha</taxon>
        <taxon>Muscoidea</taxon>
        <taxon>Muscidae</taxon>
        <taxon>Haematobia</taxon>
    </lineage>
</organism>
<proteinExistence type="predicted"/>
<sequence>MQTSSRMAPQQPKNEINTTIEPRVIIPIGKTACGGKPTLPSCSIMPMLFKTMTPKTMVKMPRIDTMALNIKSTYFTRVVPQSMLI</sequence>
<evidence type="ECO:0000256" key="1">
    <source>
        <dbReference type="SAM" id="MobiDB-lite"/>
    </source>
</evidence>
<accession>A0A1L8E8Z5</accession>
<name>A0A1L8E8Z5_HAEIR</name>
<feature type="region of interest" description="Disordered" evidence="1">
    <location>
        <begin position="1"/>
        <end position="20"/>
    </location>
</feature>
<protein>
    <submittedName>
        <fullName evidence="2">Uncharacterized protein</fullName>
    </submittedName>
</protein>
<dbReference type="EMBL" id="GFDG01003726">
    <property type="protein sequence ID" value="JAV15073.1"/>
    <property type="molecule type" value="Transcribed_RNA"/>
</dbReference>
<dbReference type="AlphaFoldDB" id="A0A1L8E8Z5"/>
<evidence type="ECO:0000313" key="2">
    <source>
        <dbReference type="EMBL" id="JAV15073.1"/>
    </source>
</evidence>
<reference evidence="2" key="1">
    <citation type="submission" date="2017-01" db="EMBL/GenBank/DDBJ databases">
        <title>An insight into the sialome and mialome of the horn fly, Haematobia irritans.</title>
        <authorList>
            <person name="Breijo M."/>
            <person name="Boiani M."/>
            <person name="Ures X."/>
            <person name="Rocha S."/>
            <person name="Sequeira M."/>
            <person name="Ribeiro J.M."/>
        </authorList>
    </citation>
    <scope>NUCLEOTIDE SEQUENCE</scope>
</reference>